<evidence type="ECO:0000313" key="2">
    <source>
        <dbReference type="EMBL" id="KKN31126.1"/>
    </source>
</evidence>
<sequence>MSTKLTVLNGLTQNITTRTSFFMFLNLVDYILTAILITNGFGLEGNPVLAELDLWQVGVIKILGSLLVIHFFGSRVGMMRLLVVGMGVVVMWNTVVLLAVI</sequence>
<protein>
    <submittedName>
        <fullName evidence="2">Uncharacterized protein</fullName>
    </submittedName>
</protein>
<feature type="transmembrane region" description="Helical" evidence="1">
    <location>
        <begin position="81"/>
        <end position="100"/>
    </location>
</feature>
<dbReference type="AlphaFoldDB" id="A0A0F9S1W7"/>
<keyword evidence="1" id="KW-0472">Membrane</keyword>
<reference evidence="2" key="1">
    <citation type="journal article" date="2015" name="Nature">
        <title>Complex archaea that bridge the gap between prokaryotes and eukaryotes.</title>
        <authorList>
            <person name="Spang A."/>
            <person name="Saw J.H."/>
            <person name="Jorgensen S.L."/>
            <person name="Zaremba-Niedzwiedzka K."/>
            <person name="Martijn J."/>
            <person name="Lind A.E."/>
            <person name="van Eijk R."/>
            <person name="Schleper C."/>
            <person name="Guy L."/>
            <person name="Ettema T.J."/>
        </authorList>
    </citation>
    <scope>NUCLEOTIDE SEQUENCE</scope>
</reference>
<keyword evidence="1" id="KW-1133">Transmembrane helix</keyword>
<dbReference type="EMBL" id="LAZR01002354">
    <property type="protein sequence ID" value="KKN31126.1"/>
    <property type="molecule type" value="Genomic_DNA"/>
</dbReference>
<name>A0A0F9S1W7_9ZZZZ</name>
<accession>A0A0F9S1W7</accession>
<evidence type="ECO:0000256" key="1">
    <source>
        <dbReference type="SAM" id="Phobius"/>
    </source>
</evidence>
<comment type="caution">
    <text evidence="2">The sequence shown here is derived from an EMBL/GenBank/DDBJ whole genome shotgun (WGS) entry which is preliminary data.</text>
</comment>
<keyword evidence="1" id="KW-0812">Transmembrane</keyword>
<gene>
    <name evidence="2" type="ORF">LCGC14_0827000</name>
</gene>
<proteinExistence type="predicted"/>
<feature type="transmembrane region" description="Helical" evidence="1">
    <location>
        <begin position="54"/>
        <end position="74"/>
    </location>
</feature>
<organism evidence="2">
    <name type="scientific">marine sediment metagenome</name>
    <dbReference type="NCBI Taxonomy" id="412755"/>
    <lineage>
        <taxon>unclassified sequences</taxon>
        <taxon>metagenomes</taxon>
        <taxon>ecological metagenomes</taxon>
    </lineage>
</organism>
<feature type="transmembrane region" description="Helical" evidence="1">
    <location>
        <begin position="21"/>
        <end position="42"/>
    </location>
</feature>